<dbReference type="InterPro" id="IPR024751">
    <property type="entry name" value="VESA1"/>
</dbReference>
<dbReference type="EMBL" id="BPLF01000001">
    <property type="protein sequence ID" value="GIX60589.1"/>
    <property type="molecule type" value="Genomic_DNA"/>
</dbReference>
<protein>
    <submittedName>
        <fullName evidence="1">Variant erythrocyte surface antigen-1 family protein</fullName>
    </submittedName>
</protein>
<dbReference type="RefSeq" id="XP_067712660.1">
    <property type="nucleotide sequence ID" value="XM_067856559.1"/>
</dbReference>
<evidence type="ECO:0000313" key="2">
    <source>
        <dbReference type="Proteomes" id="UP001497744"/>
    </source>
</evidence>
<accession>A0AAV4LLC9</accession>
<evidence type="ECO:0000313" key="1">
    <source>
        <dbReference type="EMBL" id="GIX60589.1"/>
    </source>
</evidence>
<dbReference type="GeneID" id="94192072"/>
<organism evidence="1 2">
    <name type="scientific">Babesia caballi</name>
    <dbReference type="NCBI Taxonomy" id="5871"/>
    <lineage>
        <taxon>Eukaryota</taxon>
        <taxon>Sar</taxon>
        <taxon>Alveolata</taxon>
        <taxon>Apicomplexa</taxon>
        <taxon>Aconoidasida</taxon>
        <taxon>Piroplasmida</taxon>
        <taxon>Babesiidae</taxon>
        <taxon>Babesia</taxon>
    </lineage>
</organism>
<dbReference type="Pfam" id="PF12785">
    <property type="entry name" value="VESA1_N"/>
    <property type="match status" value="2"/>
</dbReference>
<sequence>MSKKLTDCPSNLKEAIDWILRVTGKDGQDTNDQGARAINALSAEVQTLLNQVKDFGPEIKIVTDALNTNSGNGGLITKLADGLRQFIGYEDGTIKYATHGIGMSNDPLERIKDGILVFVYGMVKNLEKYVQNAQVAIGTIMKGKTNFNDAVQNELILSAISGSDFNSVLNAVKRVTDFKGKSDFQTLAETFKTYLGKVLQAVVDDNEVGKAQMTTPSDVKQLVTDLKSNFETVVDALKTQNAKQPIDFGKKELKQHIDAIYENKNGTFKKLYDAVNPKKAQIRDAKAKDLVNAAYHAASYSLNLLQRGYKSSYQGAEWSQLNTNGNHTTCAKIFLACLPLIISNLGQLFWKCKQDKAHGGWKQMQLDGKGQSGNEGSALKDFMDLMTFSSVRLNGAMTGDNIVSNAFKDFNEFTNAASAQSYAQFLNKFKTTGIEKWKANNQTAKEQNYFSGLYLCSSWYFQGCQAKVTQTRPPSSIREMLYWLMGLTATPQFGDLLGHIQNVVGPDFKVAVSGSSNKNETLSADQVTSYILSTCYTTPSVLNVIQGSVPPKESND</sequence>
<keyword evidence="2" id="KW-1185">Reference proteome</keyword>
<dbReference type="Proteomes" id="UP001497744">
    <property type="component" value="Unassembled WGS sequence"/>
</dbReference>
<gene>
    <name evidence="1" type="ORF">BcabD6B2_00240</name>
</gene>
<dbReference type="AlphaFoldDB" id="A0AAV4LLC9"/>
<comment type="caution">
    <text evidence="1">The sequence shown here is derived from an EMBL/GenBank/DDBJ whole genome shotgun (WGS) entry which is preliminary data.</text>
</comment>
<proteinExistence type="predicted"/>
<reference evidence="1 2" key="1">
    <citation type="submission" date="2021-06" db="EMBL/GenBank/DDBJ databases">
        <title>Genome sequence of Babesia caballi.</title>
        <authorList>
            <person name="Yamagishi J."/>
            <person name="Kidaka T."/>
            <person name="Ochi A."/>
        </authorList>
    </citation>
    <scope>NUCLEOTIDE SEQUENCE [LARGE SCALE GENOMIC DNA]</scope>
    <source>
        <strain evidence="1">USDA-D6B2</strain>
    </source>
</reference>
<name>A0AAV4LLC9_BABCB</name>